<dbReference type="OrthoDB" id="530684at2"/>
<dbReference type="InterPro" id="IPR011006">
    <property type="entry name" value="CheY-like_superfamily"/>
</dbReference>
<gene>
    <name evidence="5" type="ORF">DA73_0241045</name>
    <name evidence="4" type="ORF">DA73_0400028920</name>
</gene>
<sequence length="140" mass="16204">MAAKLFYAKQKRQSQQARRILLIEDNDVNRMLLSDYLSYHRYYVRSLAGASNFFSTVAEFRPELILLDLKLPDIDGYALLEQIQQQPQLVNIPIIVVSAFAFRADCEKAMKLGARRYFVKPINLSLLIQEIQEEFACLSL</sequence>
<dbReference type="PROSITE" id="PS50110">
    <property type="entry name" value="RESPONSE_REGULATORY"/>
    <property type="match status" value="1"/>
</dbReference>
<feature type="domain" description="Response regulatory" evidence="3">
    <location>
        <begin position="19"/>
        <end position="135"/>
    </location>
</feature>
<comment type="caution">
    <text evidence="5">The sequence shown here is derived from an EMBL/GenBank/DDBJ whole genome shotgun (WGS) entry which is preliminary data.</text>
</comment>
<evidence type="ECO:0000313" key="5">
    <source>
        <dbReference type="EMBL" id="KIE07474.1"/>
    </source>
</evidence>
<dbReference type="GO" id="GO:0000160">
    <property type="term" value="P:phosphorelay signal transduction system"/>
    <property type="evidence" value="ECO:0007669"/>
    <property type="project" value="InterPro"/>
</dbReference>
<keyword evidence="1 2" id="KW-0597">Phosphoprotein</keyword>
<dbReference type="RefSeq" id="WP_038075998.1">
    <property type="nucleotide sequence ID" value="NZ_JHEG04000001.1"/>
</dbReference>
<dbReference type="Pfam" id="PF00072">
    <property type="entry name" value="Response_reg"/>
    <property type="match status" value="1"/>
</dbReference>
<keyword evidence="6" id="KW-1185">Reference proteome</keyword>
<dbReference type="EMBL" id="JHEG04000001">
    <property type="protein sequence ID" value="KAF3889052.1"/>
    <property type="molecule type" value="Genomic_DNA"/>
</dbReference>
<dbReference type="AlphaFoldDB" id="A0A0C1QPP8"/>
<evidence type="ECO:0000259" key="3">
    <source>
        <dbReference type="PROSITE" id="PS50110"/>
    </source>
</evidence>
<dbReference type="Proteomes" id="UP000029738">
    <property type="component" value="Unassembled WGS sequence"/>
</dbReference>
<reference evidence="5" key="1">
    <citation type="journal article" date="2015" name="Genome Announc.">
        <title>Draft Genome Sequence of Tolypothrix boutellei Strain VB521301.</title>
        <authorList>
            <person name="Chandrababunaidu M.M."/>
            <person name="Singh D."/>
            <person name="Sen D."/>
            <person name="Bhan S."/>
            <person name="Das S."/>
            <person name="Gupta A."/>
            <person name="Adhikary S.P."/>
            <person name="Tripathy S."/>
        </authorList>
    </citation>
    <scope>NUCLEOTIDE SEQUENCE</scope>
    <source>
        <strain evidence="5">VB521301</strain>
    </source>
</reference>
<dbReference type="PANTHER" id="PTHR44591:SF3">
    <property type="entry name" value="RESPONSE REGULATORY DOMAIN-CONTAINING PROTEIN"/>
    <property type="match status" value="1"/>
</dbReference>
<dbReference type="SUPFAM" id="SSF52172">
    <property type="entry name" value="CheY-like"/>
    <property type="match status" value="1"/>
</dbReference>
<evidence type="ECO:0000256" key="1">
    <source>
        <dbReference type="ARBA" id="ARBA00022553"/>
    </source>
</evidence>
<dbReference type="STRING" id="1479485.DA73_0241045"/>
<dbReference type="InterPro" id="IPR050595">
    <property type="entry name" value="Bact_response_regulator"/>
</dbReference>
<dbReference type="SMART" id="SM00448">
    <property type="entry name" value="REC"/>
    <property type="match status" value="1"/>
</dbReference>
<name>A0A0C1QPP8_9CYAN</name>
<accession>A0A0C1QPP8</accession>
<evidence type="ECO:0000313" key="6">
    <source>
        <dbReference type="Proteomes" id="UP000029738"/>
    </source>
</evidence>
<protein>
    <submittedName>
        <fullName evidence="5">Chemotaxis protein CheY</fullName>
    </submittedName>
    <submittedName>
        <fullName evidence="4">Response regulator</fullName>
    </submittedName>
</protein>
<dbReference type="PANTHER" id="PTHR44591">
    <property type="entry name" value="STRESS RESPONSE REGULATOR PROTEIN 1"/>
    <property type="match status" value="1"/>
</dbReference>
<feature type="modified residue" description="4-aspartylphosphate" evidence="2">
    <location>
        <position position="68"/>
    </location>
</feature>
<organism evidence="5">
    <name type="scientific">Tolypothrix bouteillei VB521301</name>
    <dbReference type="NCBI Taxonomy" id="1479485"/>
    <lineage>
        <taxon>Bacteria</taxon>
        <taxon>Bacillati</taxon>
        <taxon>Cyanobacteriota</taxon>
        <taxon>Cyanophyceae</taxon>
        <taxon>Nostocales</taxon>
        <taxon>Tolypothrichaceae</taxon>
        <taxon>Tolypothrix</taxon>
    </lineage>
</organism>
<reference evidence="4" key="2">
    <citation type="submission" date="2019-11" db="EMBL/GenBank/DDBJ databases">
        <title>Improved Assembly of Tolypothrix boutellei genome.</title>
        <authorList>
            <person name="Sarangi A.N."/>
            <person name="Mukherjee M."/>
            <person name="Ghosh S."/>
            <person name="Singh D."/>
            <person name="Das A."/>
            <person name="Kant S."/>
            <person name="Prusty A."/>
            <person name="Tripathy S."/>
        </authorList>
    </citation>
    <scope>NUCLEOTIDE SEQUENCE</scope>
    <source>
        <strain evidence="4">VB521301</strain>
    </source>
</reference>
<dbReference type="EMBL" id="JHEG02000059">
    <property type="protein sequence ID" value="KIE07474.1"/>
    <property type="molecule type" value="Genomic_DNA"/>
</dbReference>
<evidence type="ECO:0000256" key="2">
    <source>
        <dbReference type="PROSITE-ProRule" id="PRU00169"/>
    </source>
</evidence>
<evidence type="ECO:0000313" key="4">
    <source>
        <dbReference type="EMBL" id="KAF3889052.1"/>
    </source>
</evidence>
<dbReference type="InterPro" id="IPR001789">
    <property type="entry name" value="Sig_transdc_resp-reg_receiver"/>
</dbReference>
<proteinExistence type="predicted"/>
<dbReference type="Gene3D" id="3.40.50.2300">
    <property type="match status" value="1"/>
</dbReference>